<dbReference type="GeneID" id="54423384"/>
<dbReference type="Proteomes" id="UP000504638">
    <property type="component" value="Unplaced"/>
</dbReference>
<reference evidence="4" key="3">
    <citation type="submission" date="2025-04" db="UniProtKB">
        <authorList>
            <consortium name="RefSeq"/>
        </authorList>
    </citation>
    <scope>IDENTIFICATION</scope>
    <source>
        <strain evidence="4">CBS 781.70</strain>
    </source>
</reference>
<dbReference type="EMBL" id="ML975155">
    <property type="protein sequence ID" value="KAF1813448.1"/>
    <property type="molecule type" value="Genomic_DNA"/>
</dbReference>
<feature type="compositionally biased region" description="Basic and acidic residues" evidence="1">
    <location>
        <begin position="176"/>
        <end position="194"/>
    </location>
</feature>
<reference evidence="2 4" key="1">
    <citation type="submission" date="2020-01" db="EMBL/GenBank/DDBJ databases">
        <authorList>
            <consortium name="DOE Joint Genome Institute"/>
            <person name="Haridas S."/>
            <person name="Albert R."/>
            <person name="Binder M."/>
            <person name="Bloem J."/>
            <person name="Labutti K."/>
            <person name="Salamov A."/>
            <person name="Andreopoulos B."/>
            <person name="Baker S.E."/>
            <person name="Barry K."/>
            <person name="Bills G."/>
            <person name="Bluhm B.H."/>
            <person name="Cannon C."/>
            <person name="Castanera R."/>
            <person name="Culley D.E."/>
            <person name="Daum C."/>
            <person name="Ezra D."/>
            <person name="Gonzalez J.B."/>
            <person name="Henrissat B."/>
            <person name="Kuo A."/>
            <person name="Liang C."/>
            <person name="Lipzen A."/>
            <person name="Lutzoni F."/>
            <person name="Magnuson J."/>
            <person name="Mondo S."/>
            <person name="Nolan M."/>
            <person name="Ohm R."/>
            <person name="Pangilinan J."/>
            <person name="Park H.-J."/>
            <person name="Ramirez L."/>
            <person name="Alfaro M."/>
            <person name="Sun H."/>
            <person name="Tritt A."/>
            <person name="Yoshinaga Y."/>
            <person name="Zwiers L.-H."/>
            <person name="Turgeon B.G."/>
            <person name="Goodwin S.B."/>
            <person name="Spatafora J.W."/>
            <person name="Crous P.W."/>
            <person name="Grigoriev I.V."/>
        </authorList>
    </citation>
    <scope>NUCLEOTIDE SEQUENCE</scope>
    <source>
        <strain evidence="2 4">CBS 781.70</strain>
    </source>
</reference>
<evidence type="ECO:0000313" key="3">
    <source>
        <dbReference type="Proteomes" id="UP000504638"/>
    </source>
</evidence>
<dbReference type="RefSeq" id="XP_033535079.1">
    <property type="nucleotide sequence ID" value="XM_033682814.1"/>
</dbReference>
<feature type="compositionally biased region" description="Low complexity" evidence="1">
    <location>
        <begin position="41"/>
        <end position="55"/>
    </location>
</feature>
<feature type="region of interest" description="Disordered" evidence="1">
    <location>
        <begin position="5"/>
        <end position="93"/>
    </location>
</feature>
<gene>
    <name evidence="2 4" type="ORF">P152DRAFT_513674</name>
</gene>
<reference evidence="4" key="2">
    <citation type="submission" date="2020-04" db="EMBL/GenBank/DDBJ databases">
        <authorList>
            <consortium name="NCBI Genome Project"/>
        </authorList>
    </citation>
    <scope>NUCLEOTIDE SEQUENCE</scope>
    <source>
        <strain evidence="4">CBS 781.70</strain>
    </source>
</reference>
<evidence type="ECO:0000313" key="2">
    <source>
        <dbReference type="EMBL" id="KAF1813448.1"/>
    </source>
</evidence>
<protein>
    <recommendedName>
        <fullName evidence="5">Histone chaperone domain-containing protein</fullName>
    </recommendedName>
</protein>
<dbReference type="AlphaFoldDB" id="A0A6G1G5Z4"/>
<evidence type="ECO:0008006" key="5">
    <source>
        <dbReference type="Google" id="ProtNLM"/>
    </source>
</evidence>
<feature type="region of interest" description="Disordered" evidence="1">
    <location>
        <begin position="142"/>
        <end position="224"/>
    </location>
</feature>
<keyword evidence="3" id="KW-1185">Reference proteome</keyword>
<sequence>MCLYLLSPSGQRSKRSVTRGEREIFFAQHTTSYTKKQPRAQNSDSSSISNSQPDGSRTDRDSSTRNSDGQIKSCGVREQSMSWSTRKKPDKRGAIVVRRRHSKDTAAQARDGTDLLDHTQLGSLNAVQYQRAHLRRNLGVDFSGGQFVGIEPEANEKSEGDGDEDSDEGGIEGEEGGEKEGKEEEGKKEGKQDGEGDGEGESEDAGKQEGVSEGTSGIDGRREA</sequence>
<feature type="compositionally biased region" description="Acidic residues" evidence="1">
    <location>
        <begin position="161"/>
        <end position="175"/>
    </location>
</feature>
<evidence type="ECO:0000313" key="4">
    <source>
        <dbReference type="RefSeq" id="XP_033535079.1"/>
    </source>
</evidence>
<proteinExistence type="predicted"/>
<organism evidence="2">
    <name type="scientific">Eremomyces bilateralis CBS 781.70</name>
    <dbReference type="NCBI Taxonomy" id="1392243"/>
    <lineage>
        <taxon>Eukaryota</taxon>
        <taxon>Fungi</taxon>
        <taxon>Dikarya</taxon>
        <taxon>Ascomycota</taxon>
        <taxon>Pezizomycotina</taxon>
        <taxon>Dothideomycetes</taxon>
        <taxon>Dothideomycetes incertae sedis</taxon>
        <taxon>Eremomycetales</taxon>
        <taxon>Eremomycetaceae</taxon>
        <taxon>Eremomyces</taxon>
    </lineage>
</organism>
<name>A0A6G1G5Z4_9PEZI</name>
<accession>A0A6G1G5Z4</accession>
<evidence type="ECO:0000256" key="1">
    <source>
        <dbReference type="SAM" id="MobiDB-lite"/>
    </source>
</evidence>